<evidence type="ECO:0000256" key="1">
    <source>
        <dbReference type="ARBA" id="ARBA00004123"/>
    </source>
</evidence>
<dbReference type="PANTHER" id="PTHR37701">
    <property type="entry name" value="METHYL-CPG-BINDING DOMAIN-CONTAINING PROTEIN 8"/>
    <property type="match status" value="1"/>
</dbReference>
<keyword evidence="4" id="KW-0804">Transcription</keyword>
<dbReference type="STRING" id="1088818.A0A2I0A5E3"/>
<dbReference type="EMBL" id="KZ452018">
    <property type="protein sequence ID" value="PKA50768.1"/>
    <property type="molecule type" value="Genomic_DNA"/>
</dbReference>
<evidence type="ECO:0000313" key="11">
    <source>
        <dbReference type="Proteomes" id="UP000236161"/>
    </source>
</evidence>
<feature type="compositionally biased region" description="Basic and acidic residues" evidence="7">
    <location>
        <begin position="540"/>
        <end position="553"/>
    </location>
</feature>
<feature type="domain" description="C2H2-type" evidence="8">
    <location>
        <begin position="401"/>
        <end position="428"/>
    </location>
</feature>
<evidence type="ECO:0000256" key="6">
    <source>
        <dbReference type="PROSITE-ProRule" id="PRU00042"/>
    </source>
</evidence>
<name>A0A2I0A5E3_9ASPA</name>
<evidence type="ECO:0000313" key="10">
    <source>
        <dbReference type="EMBL" id="PKA50768.1"/>
    </source>
</evidence>
<evidence type="ECO:0000256" key="7">
    <source>
        <dbReference type="SAM" id="MobiDB-lite"/>
    </source>
</evidence>
<protein>
    <submittedName>
        <fullName evidence="10">Methyl-CpG-binding domain-containing protein 8</fullName>
    </submittedName>
</protein>
<feature type="region of interest" description="Disordered" evidence="7">
    <location>
        <begin position="533"/>
        <end position="561"/>
    </location>
</feature>
<dbReference type="PANTHER" id="PTHR37701:SF17">
    <property type="entry name" value="METHYL BINDING DOMAIN117"/>
    <property type="match status" value="1"/>
</dbReference>
<keyword evidence="2" id="KW-0805">Transcription regulation</keyword>
<dbReference type="GO" id="GO:0005634">
    <property type="term" value="C:nucleus"/>
    <property type="evidence" value="ECO:0007669"/>
    <property type="project" value="UniProtKB-SubCell"/>
</dbReference>
<keyword evidence="5" id="KW-0539">Nucleus</keyword>
<dbReference type="GO" id="GO:0003677">
    <property type="term" value="F:DNA binding"/>
    <property type="evidence" value="ECO:0007669"/>
    <property type="project" value="UniProtKB-KW"/>
</dbReference>
<dbReference type="Pfam" id="PF01429">
    <property type="entry name" value="MBD"/>
    <property type="match status" value="1"/>
</dbReference>
<accession>A0A2I0A5E3</accession>
<dbReference type="PROSITE" id="PS50982">
    <property type="entry name" value="MBD"/>
    <property type="match status" value="1"/>
</dbReference>
<dbReference type="InterPro" id="IPR037472">
    <property type="entry name" value="MBD8"/>
</dbReference>
<evidence type="ECO:0000256" key="3">
    <source>
        <dbReference type="ARBA" id="ARBA00023125"/>
    </source>
</evidence>
<keyword evidence="6" id="KW-0479">Metal-binding</keyword>
<dbReference type="GO" id="GO:0008270">
    <property type="term" value="F:zinc ion binding"/>
    <property type="evidence" value="ECO:0007669"/>
    <property type="project" value="UniProtKB-KW"/>
</dbReference>
<dbReference type="Proteomes" id="UP000236161">
    <property type="component" value="Unassembled WGS sequence"/>
</dbReference>
<evidence type="ECO:0000259" key="8">
    <source>
        <dbReference type="PROSITE" id="PS50157"/>
    </source>
</evidence>
<proteinExistence type="predicted"/>
<dbReference type="PROSITE" id="PS00028">
    <property type="entry name" value="ZINC_FINGER_C2H2_1"/>
    <property type="match status" value="1"/>
</dbReference>
<sequence length="1032" mass="113385">MATELIPVVDLRVLSQSELSTLALSSPSAFDLGRCEDVVVPKIDRSVFNESAGSRKQTYSRLNLAPPKSDSQSPSPSLPRRRGRPRSIPMPAAATTAVNDANTASYATPNDPDRRENLLIASFLRKLFAREDPSSKTLAVDSAASSILMKEENEVRRNVVAAAEEAPKALVLFDQRDREALNSRGEVVDLVALGHLEDPFGKELLRRTEGLRTEEQLLGFLSQLEGQWGSRRKRRKIVDASLFGDVLPRGWKVLLGLKRKEGVAWLNCRRYVSPNGKQFISCQEVSQYILSQQSTMHPVGDQVVNNFSGPDKLTIGSNVGQIYHCGMSSGSRKISSASSVSHASNNNGTPISSSCYNAVPISCISSESDKQQPFSSNQRSAKKRKLGNAMQDGVILKDEKYKCQFCQKTFKERHRYNGHVSAHVQYQGIAAEAVPKNFSASKSKDQTSWAVVPYNNISAVKNDERLSNQSAVKIFCATENVETGHNRGINKLETHEETTIPKSVVGGSTEEIIKDRNGAGIHDRCLSHTELDRSPLTTEESSKLAHNEVKDDGFTTNNNDDDSIRELKRNVSSNGALLLSTDVNENKPIAPDSIILSPSICETADMSLSYKLNKEIHNPFSTSKSNDAATTYPATLDDATSYADKVALSPSMSKSTGDLPLSSADVDNRACESGSPLIISDGKEKIVGDSINDASQNFYSTSNFIDAATTSCYVSSVSLVGVDAKNDDEHNEVHNDKNVVECQNHLMTLFGNEQGSDLNLYTKHIFTDDVEKLTKEPTCDIGEDDSGLHLSLSDKNTFLLSSLQDTLQSSYPTESLHIEQTQDTMARTDLLLHTDMNRSFLQEINRPINELEMFFHGSNLVQEGNTADEMISNNAPSEAVQVALADSSWMQATEVPPVLNMLPDQCGDELEEISQKNENFHQFDDLRLGTMEPADFALFTGLESRTVVEPTMTLGYDSELEDRHFSSSLQLGWDISSSNIDSKSCITSVCVWCNAEFSHELELGQAEEPQQESLGYICPACKAKFTGPSSIM</sequence>
<feature type="compositionally biased region" description="Low complexity" evidence="7">
    <location>
        <begin position="66"/>
        <end position="75"/>
    </location>
</feature>
<dbReference type="PROSITE" id="PS50157">
    <property type="entry name" value="ZINC_FINGER_C2H2_2"/>
    <property type="match status" value="1"/>
</dbReference>
<keyword evidence="3" id="KW-0238">DNA-binding</keyword>
<feature type="region of interest" description="Disordered" evidence="7">
    <location>
        <begin position="50"/>
        <end position="88"/>
    </location>
</feature>
<evidence type="ECO:0000256" key="5">
    <source>
        <dbReference type="ARBA" id="ARBA00023242"/>
    </source>
</evidence>
<dbReference type="InterPro" id="IPR001739">
    <property type="entry name" value="Methyl_CpG_DNA-bd"/>
</dbReference>
<gene>
    <name evidence="10" type="primary">MBD8</name>
    <name evidence="10" type="ORF">AXF42_Ash017647</name>
</gene>
<keyword evidence="6" id="KW-0862">Zinc</keyword>
<organism evidence="10 11">
    <name type="scientific">Apostasia shenzhenica</name>
    <dbReference type="NCBI Taxonomy" id="1088818"/>
    <lineage>
        <taxon>Eukaryota</taxon>
        <taxon>Viridiplantae</taxon>
        <taxon>Streptophyta</taxon>
        <taxon>Embryophyta</taxon>
        <taxon>Tracheophyta</taxon>
        <taxon>Spermatophyta</taxon>
        <taxon>Magnoliopsida</taxon>
        <taxon>Liliopsida</taxon>
        <taxon>Asparagales</taxon>
        <taxon>Orchidaceae</taxon>
        <taxon>Apostasioideae</taxon>
        <taxon>Apostasia</taxon>
    </lineage>
</organism>
<comment type="subcellular location">
    <subcellularLocation>
        <location evidence="1">Nucleus</location>
    </subcellularLocation>
</comment>
<evidence type="ECO:0000256" key="2">
    <source>
        <dbReference type="ARBA" id="ARBA00023015"/>
    </source>
</evidence>
<dbReference type="OrthoDB" id="1893318at2759"/>
<keyword evidence="6" id="KW-0863">Zinc-finger</keyword>
<feature type="domain" description="MBD" evidence="9">
    <location>
        <begin position="237"/>
        <end position="312"/>
    </location>
</feature>
<evidence type="ECO:0000256" key="4">
    <source>
        <dbReference type="ARBA" id="ARBA00023163"/>
    </source>
</evidence>
<keyword evidence="11" id="KW-1185">Reference proteome</keyword>
<evidence type="ECO:0000259" key="9">
    <source>
        <dbReference type="PROSITE" id="PS50982"/>
    </source>
</evidence>
<dbReference type="InterPro" id="IPR013087">
    <property type="entry name" value="Znf_C2H2_type"/>
</dbReference>
<reference evidence="10 11" key="1">
    <citation type="journal article" date="2017" name="Nature">
        <title>The Apostasia genome and the evolution of orchids.</title>
        <authorList>
            <person name="Zhang G.Q."/>
            <person name="Liu K.W."/>
            <person name="Li Z."/>
            <person name="Lohaus R."/>
            <person name="Hsiao Y.Y."/>
            <person name="Niu S.C."/>
            <person name="Wang J.Y."/>
            <person name="Lin Y.C."/>
            <person name="Xu Q."/>
            <person name="Chen L.J."/>
            <person name="Yoshida K."/>
            <person name="Fujiwara S."/>
            <person name="Wang Z.W."/>
            <person name="Zhang Y.Q."/>
            <person name="Mitsuda N."/>
            <person name="Wang M."/>
            <person name="Liu G.H."/>
            <person name="Pecoraro L."/>
            <person name="Huang H.X."/>
            <person name="Xiao X.J."/>
            <person name="Lin M."/>
            <person name="Wu X.Y."/>
            <person name="Wu W.L."/>
            <person name="Chen Y.Y."/>
            <person name="Chang S.B."/>
            <person name="Sakamoto S."/>
            <person name="Ohme-Takagi M."/>
            <person name="Yagi M."/>
            <person name="Zeng S.J."/>
            <person name="Shen C.Y."/>
            <person name="Yeh C.M."/>
            <person name="Luo Y.B."/>
            <person name="Tsai W.C."/>
            <person name="Van de Peer Y."/>
            <person name="Liu Z.J."/>
        </authorList>
    </citation>
    <scope>NUCLEOTIDE SEQUENCE [LARGE SCALE GENOMIC DNA]</scope>
    <source>
        <strain evidence="11">cv. Shenzhen</strain>
        <tissue evidence="10">Stem</tissue>
    </source>
</reference>
<dbReference type="InterPro" id="IPR016177">
    <property type="entry name" value="DNA-bd_dom_sf"/>
</dbReference>
<dbReference type="AlphaFoldDB" id="A0A2I0A5E3"/>
<feature type="compositionally biased region" description="Polar residues" evidence="7">
    <location>
        <begin position="50"/>
        <end position="61"/>
    </location>
</feature>
<dbReference type="SUPFAM" id="SSF54171">
    <property type="entry name" value="DNA-binding domain"/>
    <property type="match status" value="1"/>
</dbReference>